<dbReference type="Gene3D" id="1.25.40.10">
    <property type="entry name" value="Tetratricopeptide repeat domain"/>
    <property type="match status" value="4"/>
</dbReference>
<dbReference type="Proteomes" id="UP001592528">
    <property type="component" value="Unassembled WGS sequence"/>
</dbReference>
<reference evidence="2 3" key="1">
    <citation type="submission" date="2024-09" db="EMBL/GenBank/DDBJ databases">
        <authorList>
            <person name="Lee S.D."/>
        </authorList>
    </citation>
    <scope>NUCLEOTIDE SEQUENCE [LARGE SCALE GENOMIC DNA]</scope>
    <source>
        <strain evidence="2 3">N1-5</strain>
    </source>
</reference>
<dbReference type="InterPro" id="IPR019734">
    <property type="entry name" value="TPR_rpt"/>
</dbReference>
<gene>
    <name evidence="2" type="ORF">ACEZDJ_18930</name>
</gene>
<dbReference type="SMART" id="SM00028">
    <property type="entry name" value="TPR"/>
    <property type="match status" value="12"/>
</dbReference>
<sequence length="1858" mass="196819">MDEALRDCTTPGEEVGVWVSVGELFRLAWAHADGDQVDELVAALFLTAVALAAPGAVPEEARDAVLVLPADANAWDALAACALPLAVTVRQPVLRVFTQDLAQRAERAAEPSSHYLSGGARAVVRLFLSVLQERWERTRLPDHLDAVVCGAVLAAQWAGVEAEPETALTLAEAKVLQFALTGRHELAREATGLFGAVETVLPKGDGRRDGAARGRSRVARLADDDAARLAFLGDLRWERFLRSRDTQDLLAAVEAMRDAVAATPPGAADRGRNLANLANSLVNLALLTDDPTTQEEALGVARAAVAAADAAHRWTALVLLGKAWLQVLHRTNDIAAADEALGTLRQAVACSDGAEQRGTALTALAEVLRLRSRVAPTVPDGSAPDLDLAVAHAREAVGLVQPGGPNHAAAAECLVQTLLGRLFDQHDHRDLLDALECARGMRAEEDQPFLRRTALLARLLDRSETDIGSYPPVDVEPEAAAEIVRMAHALAQAVEDDDLTVRLFLAATAWSVLGNEPDAVPRHLLDTAQFLMDRGRFRAANGLLAHAVHGFAEAGERFWEAYAISRTGLNHEDLQEWDRALDAFARSAPLFRESGDAHWELLQIGNMGIVQAKRGDHGDAVEYFRRTVELARVAGLARDEADYLSREGDCHRALGDHAAAAHCYEQAGARYLECDMGEEAAFSLSSLAAARAAVGEPDAAVRAAVRAAEAAPEWQTAAQVLSDTAEELLRGGWLDQAAGVEERLVGVLEQSGQPYRAAGACFAAGHRRHAAGDTVGSMAAFEAARDAFLRIGRPAHAAQVDYQLGGLYLECDAPDRAADVLRAAADTLEAHGLDEVAVGARTLAAGCLTAVGERTEAEAQIAGAVEIAARSGNTASLFEVALAQARLARSGGDADAWAAALDRADLVTGGDPAREALVHAERARLAEADGETTLAVEEWELATELLRELPKAQAVARVRLGLALERAGEAGRARSVLDDAVELMLDPGKAAWDLTGPAQVVSGGFAADEELLLRLASLHAGTGDSDRTQALMRKAVNLAEAAGRPVEPWIAAVVDSEENGHRPTPSRSLARLEEALGADHEPGVTAMLLERAAGHALGLGRLEQAYAYAVRGAALGLEGPIQTELLRLAGACARALGRLEEAVIRLTRASELASVAEPGRTQQRAEILNSLALAYIDQGKAAEAGRLLAEGLTLVAPHQGAGRSRAALLSSRAGLKRALGDLDGALADYRESIAIHLDLGGGEALAGEYANLAMVHRDRGETGTARDLLRRALESERALGQERGVVLDLLNLGTLEADPRDAVGYWQEALEIAERIGHAEGRATALSNLGAVDLLRGDPAHAREQLDQAVRLLEDAGALGRLAPVLHNRSTAAEQLGDQAAALADAERAGDLQEALLAGGPRTAQAQSIQERILSLAVAQGAGATAWRQTERVKARSLAALLGEGTWPPPPGVDETLLAEERRLLAVVGERREAVHRVGAALPESPAADRLAAAEAELDRLWTEIAPMAPDYAALRRAEAPGPDQLARLLGPGRVGLLGFHVGAEAVTVLVHRTGLAEPMAFRSTAARVLLPALSHARGGEIPGVVQTEDGQEQAVDLWRLFADLLLTPALELLGDDLDVLHLLPHRELLRMPLHALAPGGRTLLERHPIAYAPSAGVLLQLQARPPVPDGRPSRVIGYTPDPAERALFEGEAEDVARLLGTRAHTGEDARGALLAGAWDTLHLSCHGVFDERDPFGSGIRLADGLLTARDLMNRRIDAGLVVLSACETALSADSGGDDVAGLGHALLYCGARSALLTLWPVEARVTRSVMTDLHDRLRRNQGRAAALRAAVLDLRDRSGCEDPAVWAPYVLLGQAGE</sequence>
<accession>A0ABV6UPI3</accession>
<keyword evidence="3" id="KW-1185">Reference proteome</keyword>
<name>A0ABV6UPI3_9ACTN</name>
<feature type="domain" description="CHAT" evidence="1">
    <location>
        <begin position="1603"/>
        <end position="1855"/>
    </location>
</feature>
<proteinExistence type="predicted"/>
<evidence type="ECO:0000259" key="1">
    <source>
        <dbReference type="Pfam" id="PF12770"/>
    </source>
</evidence>
<evidence type="ECO:0000313" key="3">
    <source>
        <dbReference type="Proteomes" id="UP001592528"/>
    </source>
</evidence>
<dbReference type="PANTHER" id="PTHR10098">
    <property type="entry name" value="RAPSYN-RELATED"/>
    <property type="match status" value="1"/>
</dbReference>
<protein>
    <submittedName>
        <fullName evidence="2">CHAT domain-containing protein</fullName>
    </submittedName>
</protein>
<dbReference type="Pfam" id="PF13424">
    <property type="entry name" value="TPR_12"/>
    <property type="match status" value="2"/>
</dbReference>
<dbReference type="SUPFAM" id="SSF48452">
    <property type="entry name" value="TPR-like"/>
    <property type="match status" value="4"/>
</dbReference>
<evidence type="ECO:0000313" key="2">
    <source>
        <dbReference type="EMBL" id="MFC1403365.1"/>
    </source>
</evidence>
<dbReference type="RefSeq" id="WP_157623778.1">
    <property type="nucleotide sequence ID" value="NZ_JBHEZZ010000010.1"/>
</dbReference>
<comment type="caution">
    <text evidence="2">The sequence shown here is derived from an EMBL/GenBank/DDBJ whole genome shotgun (WGS) entry which is preliminary data.</text>
</comment>
<dbReference type="EMBL" id="JBHEZZ010000010">
    <property type="protein sequence ID" value="MFC1403365.1"/>
    <property type="molecule type" value="Genomic_DNA"/>
</dbReference>
<dbReference type="PANTHER" id="PTHR10098:SF108">
    <property type="entry name" value="TETRATRICOPEPTIDE REPEAT PROTEIN 28"/>
    <property type="match status" value="1"/>
</dbReference>
<dbReference type="InterPro" id="IPR024983">
    <property type="entry name" value="CHAT_dom"/>
</dbReference>
<dbReference type="InterPro" id="IPR011990">
    <property type="entry name" value="TPR-like_helical_dom_sf"/>
</dbReference>
<organism evidence="2 3">
    <name type="scientific">Streptacidiphilus cavernicola</name>
    <dbReference type="NCBI Taxonomy" id="3342716"/>
    <lineage>
        <taxon>Bacteria</taxon>
        <taxon>Bacillati</taxon>
        <taxon>Actinomycetota</taxon>
        <taxon>Actinomycetes</taxon>
        <taxon>Kitasatosporales</taxon>
        <taxon>Streptomycetaceae</taxon>
        <taxon>Streptacidiphilus</taxon>
    </lineage>
</organism>
<dbReference type="Pfam" id="PF12770">
    <property type="entry name" value="CHAT"/>
    <property type="match status" value="1"/>
</dbReference>